<dbReference type="EMBL" id="MZGV01000053">
    <property type="protein sequence ID" value="OPJ58697.1"/>
    <property type="molecule type" value="Genomic_DNA"/>
</dbReference>
<gene>
    <name evidence="4" type="ORF">CLORY_35310</name>
</gene>
<accession>A0A1V4IGN0</accession>
<dbReference type="Proteomes" id="UP000190080">
    <property type="component" value="Unassembled WGS sequence"/>
</dbReference>
<dbReference type="InterPro" id="IPR053570">
    <property type="entry name" value="sHSP/HSP20"/>
</dbReference>
<dbReference type="RefSeq" id="WP_079426921.1">
    <property type="nucleotide sequence ID" value="NZ_MZGV01000053.1"/>
</dbReference>
<sequence length="147" mass="17147">MFDLVPFHKNSIGRRGDDFFSNFMNNFFDESFMPHNLWNSSTFNLDLKEDENDYVVEADIPGVNKEAIDVEYSNNYLTISAKRDDSTEQDKDNYIRKERHYGVFKRTIYVDNVDPNNVSASFKDGVLTITLPKLEKTSVTKRKIDIN</sequence>
<dbReference type="PANTHER" id="PTHR11527">
    <property type="entry name" value="HEAT-SHOCK PROTEIN 20 FAMILY MEMBER"/>
    <property type="match status" value="1"/>
</dbReference>
<dbReference type="SUPFAM" id="SSF49764">
    <property type="entry name" value="HSP20-like chaperones"/>
    <property type="match status" value="1"/>
</dbReference>
<dbReference type="PROSITE" id="PS01031">
    <property type="entry name" value="SHSP"/>
    <property type="match status" value="1"/>
</dbReference>
<dbReference type="InterPro" id="IPR008978">
    <property type="entry name" value="HSP20-like_chaperone"/>
</dbReference>
<comment type="similarity">
    <text evidence="1 2">Belongs to the small heat shock protein (HSP20) family.</text>
</comment>
<dbReference type="OrthoDB" id="9811615at2"/>
<dbReference type="InterPro" id="IPR002068">
    <property type="entry name" value="A-crystallin/Hsp20_dom"/>
</dbReference>
<comment type="caution">
    <text evidence="4">The sequence shown here is derived from an EMBL/GenBank/DDBJ whole genome shotgun (WGS) entry which is preliminary data.</text>
</comment>
<dbReference type="Pfam" id="PF00011">
    <property type="entry name" value="HSP20"/>
    <property type="match status" value="1"/>
</dbReference>
<dbReference type="Gene3D" id="2.60.40.790">
    <property type="match status" value="1"/>
</dbReference>
<keyword evidence="4" id="KW-0346">Stress response</keyword>
<dbReference type="AlphaFoldDB" id="A0A1V4IGN0"/>
<evidence type="ECO:0000313" key="5">
    <source>
        <dbReference type="Proteomes" id="UP000190080"/>
    </source>
</evidence>
<organism evidence="4 5">
    <name type="scientific">Clostridium oryzae</name>
    <dbReference type="NCBI Taxonomy" id="1450648"/>
    <lineage>
        <taxon>Bacteria</taxon>
        <taxon>Bacillati</taxon>
        <taxon>Bacillota</taxon>
        <taxon>Clostridia</taxon>
        <taxon>Eubacteriales</taxon>
        <taxon>Clostridiaceae</taxon>
        <taxon>Clostridium</taxon>
    </lineage>
</organism>
<proteinExistence type="inferred from homology"/>
<evidence type="ECO:0000259" key="3">
    <source>
        <dbReference type="PROSITE" id="PS01031"/>
    </source>
</evidence>
<evidence type="ECO:0000256" key="2">
    <source>
        <dbReference type="RuleBase" id="RU003616"/>
    </source>
</evidence>
<protein>
    <submittedName>
        <fullName evidence="4">18 kDa heat shock protein</fullName>
    </submittedName>
</protein>
<dbReference type="STRING" id="1450648.CLORY_35310"/>
<dbReference type="CDD" id="cd06471">
    <property type="entry name" value="ACD_LpsHSP_like"/>
    <property type="match status" value="1"/>
</dbReference>
<reference evidence="4 5" key="1">
    <citation type="submission" date="2017-03" db="EMBL/GenBank/DDBJ databases">
        <title>Genome sequence of Clostridium oryzae DSM 28571.</title>
        <authorList>
            <person name="Poehlein A."/>
            <person name="Daniel R."/>
        </authorList>
    </citation>
    <scope>NUCLEOTIDE SEQUENCE [LARGE SCALE GENOMIC DNA]</scope>
    <source>
        <strain evidence="4 5">DSM 28571</strain>
    </source>
</reference>
<dbReference type="InterPro" id="IPR031107">
    <property type="entry name" value="Small_HSP"/>
</dbReference>
<evidence type="ECO:0000256" key="1">
    <source>
        <dbReference type="PROSITE-ProRule" id="PRU00285"/>
    </source>
</evidence>
<feature type="domain" description="SHSP" evidence="3">
    <location>
        <begin position="36"/>
        <end position="147"/>
    </location>
</feature>
<name>A0A1V4IGN0_9CLOT</name>
<evidence type="ECO:0000313" key="4">
    <source>
        <dbReference type="EMBL" id="OPJ58697.1"/>
    </source>
</evidence>
<keyword evidence="5" id="KW-1185">Reference proteome</keyword>
<dbReference type="NCBIfam" id="NF042420">
    <property type="entry name" value="Hsp18_Clos"/>
    <property type="match status" value="1"/>
</dbReference>